<proteinExistence type="predicted"/>
<organism evidence="2 3">
    <name type="scientific">Amycolatopsis heterodermiae</name>
    <dbReference type="NCBI Taxonomy" id="3110235"/>
    <lineage>
        <taxon>Bacteria</taxon>
        <taxon>Bacillati</taxon>
        <taxon>Actinomycetota</taxon>
        <taxon>Actinomycetes</taxon>
        <taxon>Pseudonocardiales</taxon>
        <taxon>Pseudonocardiaceae</taxon>
        <taxon>Amycolatopsis</taxon>
    </lineage>
</organism>
<sequence length="84" mass="9366">MTPQDKISQTRAAAHRSWAKTSDRSRRTAPAREAADARFEHEVDPEGRMTPQARALAAASARKAYYQELARKSVASRRRARAAS</sequence>
<comment type="caution">
    <text evidence="2">The sequence shown here is derived from an EMBL/GenBank/DDBJ whole genome shotgun (WGS) entry which is preliminary data.</text>
</comment>
<accession>A0ABU5RN81</accession>
<reference evidence="2 3" key="1">
    <citation type="submission" date="2023-12" db="EMBL/GenBank/DDBJ databases">
        <title>Amycolatopsis sp. V23-08.</title>
        <authorList>
            <person name="Somphong A."/>
        </authorList>
    </citation>
    <scope>NUCLEOTIDE SEQUENCE [LARGE SCALE GENOMIC DNA]</scope>
    <source>
        <strain evidence="2 3">V23-08</strain>
    </source>
</reference>
<feature type="region of interest" description="Disordered" evidence="1">
    <location>
        <begin position="1"/>
        <end position="49"/>
    </location>
</feature>
<keyword evidence="3" id="KW-1185">Reference proteome</keyword>
<evidence type="ECO:0000313" key="3">
    <source>
        <dbReference type="Proteomes" id="UP001304298"/>
    </source>
</evidence>
<feature type="compositionally biased region" description="Basic and acidic residues" evidence="1">
    <location>
        <begin position="33"/>
        <end position="47"/>
    </location>
</feature>
<feature type="compositionally biased region" description="Polar residues" evidence="1">
    <location>
        <begin position="1"/>
        <end position="11"/>
    </location>
</feature>
<name>A0ABU5RN81_9PSEU</name>
<gene>
    <name evidence="2" type="ORF">VA596_50115</name>
</gene>
<evidence type="ECO:0000313" key="2">
    <source>
        <dbReference type="EMBL" id="MEA5367768.1"/>
    </source>
</evidence>
<dbReference type="EMBL" id="JAYFSI010000027">
    <property type="protein sequence ID" value="MEA5367768.1"/>
    <property type="molecule type" value="Genomic_DNA"/>
</dbReference>
<dbReference type="Proteomes" id="UP001304298">
    <property type="component" value="Unassembled WGS sequence"/>
</dbReference>
<evidence type="ECO:0000256" key="1">
    <source>
        <dbReference type="SAM" id="MobiDB-lite"/>
    </source>
</evidence>
<protein>
    <submittedName>
        <fullName evidence="2">Uncharacterized protein</fullName>
    </submittedName>
</protein>
<dbReference type="RefSeq" id="WP_323337901.1">
    <property type="nucleotide sequence ID" value="NZ_JAYFSI010000027.1"/>
</dbReference>